<accession>A0A2P5AF00</accession>
<dbReference type="AlphaFoldDB" id="A0A2P5AF00"/>
<gene>
    <name evidence="2" type="ORF">PanWU01x14_338830</name>
</gene>
<dbReference type="EMBL" id="JXTB01000627">
    <property type="protein sequence ID" value="PON35103.1"/>
    <property type="molecule type" value="Genomic_DNA"/>
</dbReference>
<evidence type="ECO:0000256" key="1">
    <source>
        <dbReference type="SAM" id="MobiDB-lite"/>
    </source>
</evidence>
<protein>
    <submittedName>
        <fullName evidence="2">Uncharacterized protein</fullName>
    </submittedName>
</protein>
<name>A0A2P5AF00_PARAD</name>
<evidence type="ECO:0000313" key="3">
    <source>
        <dbReference type="Proteomes" id="UP000237105"/>
    </source>
</evidence>
<evidence type="ECO:0000313" key="2">
    <source>
        <dbReference type="EMBL" id="PON35103.1"/>
    </source>
</evidence>
<sequence length="144" mass="16244">MVKSSYAVAKTEIARLTSAFKLQYENISSSTNDNDSTSELYHQNTNIIKDSLVVKTKGSAYVGTSRDFMHGSSSMANVKRTKICHICHGIDHDPRNCEKRPPILRHQLWPTSSNTASTQERGTTPNYTMNYSTQDSYQSSDFWP</sequence>
<feature type="compositionally biased region" description="Polar residues" evidence="1">
    <location>
        <begin position="109"/>
        <end position="144"/>
    </location>
</feature>
<keyword evidence="3" id="KW-1185">Reference proteome</keyword>
<feature type="region of interest" description="Disordered" evidence="1">
    <location>
        <begin position="95"/>
        <end position="144"/>
    </location>
</feature>
<dbReference type="Proteomes" id="UP000237105">
    <property type="component" value="Unassembled WGS sequence"/>
</dbReference>
<proteinExistence type="predicted"/>
<organism evidence="2 3">
    <name type="scientific">Parasponia andersonii</name>
    <name type="common">Sponia andersonii</name>
    <dbReference type="NCBI Taxonomy" id="3476"/>
    <lineage>
        <taxon>Eukaryota</taxon>
        <taxon>Viridiplantae</taxon>
        <taxon>Streptophyta</taxon>
        <taxon>Embryophyta</taxon>
        <taxon>Tracheophyta</taxon>
        <taxon>Spermatophyta</taxon>
        <taxon>Magnoliopsida</taxon>
        <taxon>eudicotyledons</taxon>
        <taxon>Gunneridae</taxon>
        <taxon>Pentapetalae</taxon>
        <taxon>rosids</taxon>
        <taxon>fabids</taxon>
        <taxon>Rosales</taxon>
        <taxon>Cannabaceae</taxon>
        <taxon>Parasponia</taxon>
    </lineage>
</organism>
<comment type="caution">
    <text evidence="2">The sequence shown here is derived from an EMBL/GenBank/DDBJ whole genome shotgun (WGS) entry which is preliminary data.</text>
</comment>
<reference evidence="3" key="1">
    <citation type="submission" date="2016-06" db="EMBL/GenBank/DDBJ databases">
        <title>Parallel loss of symbiosis genes in relatives of nitrogen-fixing non-legume Parasponia.</title>
        <authorList>
            <person name="Van Velzen R."/>
            <person name="Holmer R."/>
            <person name="Bu F."/>
            <person name="Rutten L."/>
            <person name="Van Zeijl A."/>
            <person name="Liu W."/>
            <person name="Santuari L."/>
            <person name="Cao Q."/>
            <person name="Sharma T."/>
            <person name="Shen D."/>
            <person name="Roswanjaya Y."/>
            <person name="Wardhani T."/>
            <person name="Kalhor M.S."/>
            <person name="Jansen J."/>
            <person name="Van den Hoogen J."/>
            <person name="Gungor B."/>
            <person name="Hartog M."/>
            <person name="Hontelez J."/>
            <person name="Verver J."/>
            <person name="Yang W.-C."/>
            <person name="Schijlen E."/>
            <person name="Repin R."/>
            <person name="Schilthuizen M."/>
            <person name="Schranz E."/>
            <person name="Heidstra R."/>
            <person name="Miyata K."/>
            <person name="Fedorova E."/>
            <person name="Kohlen W."/>
            <person name="Bisseling T."/>
            <person name="Smit S."/>
            <person name="Geurts R."/>
        </authorList>
    </citation>
    <scope>NUCLEOTIDE SEQUENCE [LARGE SCALE GENOMIC DNA]</scope>
    <source>
        <strain evidence="3">cv. WU1-14</strain>
    </source>
</reference>